<dbReference type="CDD" id="cd07187">
    <property type="entry name" value="YvcK_like"/>
    <property type="match status" value="1"/>
</dbReference>
<gene>
    <name evidence="3" type="primary">yvcK</name>
    <name evidence="3" type="ORF">H9900_01085</name>
</gene>
<evidence type="ECO:0000256" key="1">
    <source>
        <dbReference type="ARBA" id="ARBA00022490"/>
    </source>
</evidence>
<dbReference type="InterPro" id="IPR010119">
    <property type="entry name" value="Gluconeogen_factor"/>
</dbReference>
<dbReference type="GO" id="GO:0043743">
    <property type="term" value="F:LPPG:FO 2-phospho-L-lactate transferase activity"/>
    <property type="evidence" value="ECO:0007669"/>
    <property type="project" value="InterPro"/>
</dbReference>
<protein>
    <recommendedName>
        <fullName evidence="2">Putative gluconeogenesis factor</fullName>
    </recommendedName>
</protein>
<dbReference type="SUPFAM" id="SSF142338">
    <property type="entry name" value="CofD-like"/>
    <property type="match status" value="1"/>
</dbReference>
<dbReference type="Pfam" id="PF01933">
    <property type="entry name" value="CofD"/>
    <property type="match status" value="1"/>
</dbReference>
<evidence type="ECO:0000313" key="3">
    <source>
        <dbReference type="EMBL" id="HIV85386.1"/>
    </source>
</evidence>
<dbReference type="Gene3D" id="3.40.50.10680">
    <property type="entry name" value="CofD-like domains"/>
    <property type="match status" value="1"/>
</dbReference>
<comment type="function">
    <text evidence="2">Required for morphogenesis under gluconeogenic growth conditions.</text>
</comment>
<organism evidence="3 4">
    <name type="scientific">Candidatus Monoglobus merdigallinarum</name>
    <dbReference type="NCBI Taxonomy" id="2838698"/>
    <lineage>
        <taxon>Bacteria</taxon>
        <taxon>Bacillati</taxon>
        <taxon>Bacillota</taxon>
        <taxon>Clostridia</taxon>
        <taxon>Monoglobales</taxon>
        <taxon>Monoglobaceae</taxon>
        <taxon>Monoglobus</taxon>
    </lineage>
</organism>
<dbReference type="InterPro" id="IPR038136">
    <property type="entry name" value="CofD-like_dom_sf"/>
</dbReference>
<proteinExistence type="inferred from homology"/>
<comment type="caution">
    <text evidence="3">The sequence shown here is derived from an EMBL/GenBank/DDBJ whole genome shotgun (WGS) entry which is preliminary data.</text>
</comment>
<dbReference type="Proteomes" id="UP000824162">
    <property type="component" value="Unassembled WGS sequence"/>
</dbReference>
<comment type="similarity">
    <text evidence="2">Belongs to the gluconeogenesis factor family.</text>
</comment>
<name>A0A9D1PP97_9FIRM</name>
<dbReference type="AlphaFoldDB" id="A0A9D1PP97"/>
<evidence type="ECO:0000313" key="4">
    <source>
        <dbReference type="Proteomes" id="UP000824162"/>
    </source>
</evidence>
<dbReference type="PANTHER" id="PTHR30135">
    <property type="entry name" value="UNCHARACTERIZED PROTEIN YVCK-RELATED"/>
    <property type="match status" value="1"/>
</dbReference>
<dbReference type="GO" id="GO:0005737">
    <property type="term" value="C:cytoplasm"/>
    <property type="evidence" value="ECO:0007669"/>
    <property type="project" value="UniProtKB-SubCell"/>
</dbReference>
<comment type="subcellular location">
    <subcellularLocation>
        <location evidence="2">Cytoplasm</location>
    </subcellularLocation>
</comment>
<dbReference type="EMBL" id="DXIJ01000021">
    <property type="protein sequence ID" value="HIV85386.1"/>
    <property type="molecule type" value="Genomic_DNA"/>
</dbReference>
<keyword evidence="1 2" id="KW-0963">Cytoplasm</keyword>
<sequence>MESGSKSRYENLKKSNTGGINAFNPKIISIGGGTGQSAMLRGIKRYTSDITAVVTVADDGGGSGVLRDDLKIPPPGDIRNCILALSQVEPVMEKLLMYRFSEGILEGQSFGNLFVAAMTGMFDGDFVKGVRNVCEVLNITGKVYPVTASDVELVATLENGRTVVGESLIGRSVSRFNSPIKKVRLRPKRYMLMPIEPLTEILEEVENADLITIGPGSLYTSVLPNLVIDGLKEAINKSRAPVVYINNIMTQPGETDGYTAFDHCLAVLDHTCDSFLDYCIVNTGSIGDALLKRYREEGAEQVKYDKPRFLSTRINVIEKCLVTVDKNEHVRHNTDILADTLLDIININRNEKGQKISAEGVLLYDPVKRRRR</sequence>
<evidence type="ECO:0000256" key="2">
    <source>
        <dbReference type="HAMAP-Rule" id="MF_00973"/>
    </source>
</evidence>
<dbReference type="GO" id="GO:0008360">
    <property type="term" value="P:regulation of cell shape"/>
    <property type="evidence" value="ECO:0007669"/>
    <property type="project" value="UniProtKB-UniRule"/>
</dbReference>
<accession>A0A9D1PP97</accession>
<reference evidence="3" key="1">
    <citation type="journal article" date="2021" name="PeerJ">
        <title>Extensive microbial diversity within the chicken gut microbiome revealed by metagenomics and culture.</title>
        <authorList>
            <person name="Gilroy R."/>
            <person name="Ravi A."/>
            <person name="Getino M."/>
            <person name="Pursley I."/>
            <person name="Horton D.L."/>
            <person name="Alikhan N.F."/>
            <person name="Baker D."/>
            <person name="Gharbi K."/>
            <person name="Hall N."/>
            <person name="Watson M."/>
            <person name="Adriaenssens E.M."/>
            <person name="Foster-Nyarko E."/>
            <person name="Jarju S."/>
            <person name="Secka A."/>
            <person name="Antonio M."/>
            <person name="Oren A."/>
            <person name="Chaudhuri R.R."/>
            <person name="La Ragione R."/>
            <person name="Hildebrand F."/>
            <person name="Pallen M.J."/>
        </authorList>
    </citation>
    <scope>NUCLEOTIDE SEQUENCE</scope>
    <source>
        <strain evidence="3">5790</strain>
    </source>
</reference>
<reference evidence="3" key="2">
    <citation type="submission" date="2021-04" db="EMBL/GenBank/DDBJ databases">
        <authorList>
            <person name="Gilroy R."/>
        </authorList>
    </citation>
    <scope>NUCLEOTIDE SEQUENCE</scope>
    <source>
        <strain evidence="3">5790</strain>
    </source>
</reference>
<dbReference type="NCBIfam" id="TIGR01826">
    <property type="entry name" value="CofD_related"/>
    <property type="match status" value="1"/>
</dbReference>
<dbReference type="PANTHER" id="PTHR30135:SF3">
    <property type="entry name" value="GLUCONEOGENESIS FACTOR-RELATED"/>
    <property type="match status" value="1"/>
</dbReference>
<dbReference type="HAMAP" id="MF_00973">
    <property type="entry name" value="Gluconeogen_factor"/>
    <property type="match status" value="1"/>
</dbReference>
<dbReference type="InterPro" id="IPR002882">
    <property type="entry name" value="CofD"/>
</dbReference>